<dbReference type="EMBL" id="CP016397">
    <property type="protein sequence ID" value="ASQ45905.1"/>
    <property type="molecule type" value="Genomic_DNA"/>
</dbReference>
<evidence type="ECO:0000313" key="1">
    <source>
        <dbReference type="EMBL" id="ASQ45905.1"/>
    </source>
</evidence>
<dbReference type="Proteomes" id="UP000201728">
    <property type="component" value="Chromosome"/>
</dbReference>
<evidence type="ECO:0000313" key="2">
    <source>
        <dbReference type="Proteomes" id="UP000201728"/>
    </source>
</evidence>
<dbReference type="AlphaFoldDB" id="A0A222P2B5"/>
<gene>
    <name evidence="1" type="ORF">clem_06750</name>
</gene>
<dbReference type="KEGG" id="lcd:clem_06750"/>
<organism evidence="1 2">
    <name type="scientific">Legionella clemsonensis</name>
    <dbReference type="NCBI Taxonomy" id="1867846"/>
    <lineage>
        <taxon>Bacteria</taxon>
        <taxon>Pseudomonadati</taxon>
        <taxon>Pseudomonadota</taxon>
        <taxon>Gammaproteobacteria</taxon>
        <taxon>Legionellales</taxon>
        <taxon>Legionellaceae</taxon>
        <taxon>Legionella</taxon>
    </lineage>
</organism>
<reference evidence="2" key="1">
    <citation type="submission" date="2016-07" db="EMBL/GenBank/DDBJ databases">
        <authorList>
            <person name="Florea S."/>
            <person name="Webb J.S."/>
            <person name="Jaromczyk J."/>
            <person name="Schardl C.L."/>
        </authorList>
    </citation>
    <scope>NUCLEOTIDE SEQUENCE [LARGE SCALE GENOMIC DNA]</scope>
    <source>
        <strain evidence="2">CDC-D5610</strain>
    </source>
</reference>
<sequence length="67" mass="8065">MVRSHLYHFFGEFINTKITPKIIIMFDKVCTDLSTDFVDKVVKEFFLINNNNPYQQRNLANIQRKNR</sequence>
<keyword evidence="2" id="KW-1185">Reference proteome</keyword>
<protein>
    <submittedName>
        <fullName evidence="1">Uncharacterized protein</fullName>
    </submittedName>
</protein>
<proteinExistence type="predicted"/>
<accession>A0A222P2B5</accession>
<name>A0A222P2B5_9GAMM</name>